<dbReference type="EMBL" id="JBHSAX010000019">
    <property type="protein sequence ID" value="MFC3964845.1"/>
    <property type="molecule type" value="Genomic_DNA"/>
</dbReference>
<evidence type="ECO:0000256" key="1">
    <source>
        <dbReference type="SAM" id="SignalP"/>
    </source>
</evidence>
<feature type="signal peptide" evidence="1">
    <location>
        <begin position="1"/>
        <end position="19"/>
    </location>
</feature>
<gene>
    <name evidence="2" type="ORF">ACFO0B_22900</name>
</gene>
<keyword evidence="3" id="KW-1185">Reference proteome</keyword>
<dbReference type="RefSeq" id="WP_378614618.1">
    <property type="nucleotide sequence ID" value="NZ_JBHSAX010000019.1"/>
</dbReference>
<proteinExistence type="predicted"/>
<evidence type="ECO:0000313" key="2">
    <source>
        <dbReference type="EMBL" id="MFC3964845.1"/>
    </source>
</evidence>
<name>A0ABV8DXH8_9NOCA</name>
<comment type="caution">
    <text evidence="2">The sequence shown here is derived from an EMBL/GenBank/DDBJ whole genome shotgun (WGS) entry which is preliminary data.</text>
</comment>
<feature type="chain" id="PRO_5047460322" description="Ig-like domain-containing protein" evidence="1">
    <location>
        <begin position="20"/>
        <end position="125"/>
    </location>
</feature>
<reference evidence="3" key="1">
    <citation type="journal article" date="2019" name="Int. J. Syst. Evol. Microbiol.">
        <title>The Global Catalogue of Microorganisms (GCM) 10K type strain sequencing project: providing services to taxonomists for standard genome sequencing and annotation.</title>
        <authorList>
            <consortium name="The Broad Institute Genomics Platform"/>
            <consortium name="The Broad Institute Genome Sequencing Center for Infectious Disease"/>
            <person name="Wu L."/>
            <person name="Ma J."/>
        </authorList>
    </citation>
    <scope>NUCLEOTIDE SEQUENCE [LARGE SCALE GENOMIC DNA]</scope>
    <source>
        <strain evidence="3">CGMCC 4.7330</strain>
    </source>
</reference>
<accession>A0ABV8DXH8</accession>
<keyword evidence="1" id="KW-0732">Signal</keyword>
<dbReference type="Proteomes" id="UP001595696">
    <property type="component" value="Unassembled WGS sequence"/>
</dbReference>
<evidence type="ECO:0008006" key="4">
    <source>
        <dbReference type="Google" id="ProtNLM"/>
    </source>
</evidence>
<sequence>MAAALAFTAALGATGAPEAAATATQMRVLGDINFGSSTTYGTGCTYTVQVLVTNAVEPVTLLDNGIPIAVRVPDSGNALFTWIPAVPGPHRLEAVQAPDREPTVAGDVRVGIGTHLGYACVVSGG</sequence>
<protein>
    <recommendedName>
        <fullName evidence="4">Ig-like domain-containing protein</fullName>
    </recommendedName>
</protein>
<organism evidence="2 3">
    <name type="scientific">Nocardia jiangsuensis</name>
    <dbReference type="NCBI Taxonomy" id="1691563"/>
    <lineage>
        <taxon>Bacteria</taxon>
        <taxon>Bacillati</taxon>
        <taxon>Actinomycetota</taxon>
        <taxon>Actinomycetes</taxon>
        <taxon>Mycobacteriales</taxon>
        <taxon>Nocardiaceae</taxon>
        <taxon>Nocardia</taxon>
    </lineage>
</organism>
<evidence type="ECO:0000313" key="3">
    <source>
        <dbReference type="Proteomes" id="UP001595696"/>
    </source>
</evidence>